<organism evidence="1 2">
    <name type="scientific">Alteribacillus bidgolensis</name>
    <dbReference type="NCBI Taxonomy" id="930129"/>
    <lineage>
        <taxon>Bacteria</taxon>
        <taxon>Bacillati</taxon>
        <taxon>Bacillota</taxon>
        <taxon>Bacilli</taxon>
        <taxon>Bacillales</taxon>
        <taxon>Bacillaceae</taxon>
        <taxon>Alteribacillus</taxon>
    </lineage>
</organism>
<evidence type="ECO:0000313" key="2">
    <source>
        <dbReference type="Proteomes" id="UP000199017"/>
    </source>
</evidence>
<dbReference type="STRING" id="930129.SAMN05216352_10112"/>
<name>A0A1G8BM47_9BACI</name>
<proteinExistence type="predicted"/>
<accession>A0A1G8BM47</accession>
<evidence type="ECO:0000313" key="1">
    <source>
        <dbReference type="EMBL" id="SDH34183.1"/>
    </source>
</evidence>
<protein>
    <submittedName>
        <fullName evidence="1">Uncharacterized protein</fullName>
    </submittedName>
</protein>
<dbReference type="Proteomes" id="UP000199017">
    <property type="component" value="Unassembled WGS sequence"/>
</dbReference>
<gene>
    <name evidence="1" type="ORF">SAMN05216352_10112</name>
</gene>
<keyword evidence="2" id="KW-1185">Reference proteome</keyword>
<sequence length="65" mass="7364">MYYENTPGNFLSLKEKVDVIRKVAVQQGLNPGIFLTENNSHVTFRIYNCPYKGLTGKHATACIMQ</sequence>
<reference evidence="1 2" key="1">
    <citation type="submission" date="2016-10" db="EMBL/GenBank/DDBJ databases">
        <authorList>
            <person name="de Groot N.N."/>
        </authorList>
    </citation>
    <scope>NUCLEOTIDE SEQUENCE [LARGE SCALE GENOMIC DNA]</scope>
    <source>
        <strain evidence="2">P4B,CCM 7963,CECT 7998,DSM 25260,IBRC-M 10614,KCTC 13821</strain>
    </source>
</reference>
<dbReference type="EMBL" id="FNDU01000001">
    <property type="protein sequence ID" value="SDH34183.1"/>
    <property type="molecule type" value="Genomic_DNA"/>
</dbReference>
<dbReference type="AlphaFoldDB" id="A0A1G8BM47"/>